<proteinExistence type="predicted"/>
<dbReference type="OrthoDB" id="6346224at2"/>
<dbReference type="EMBL" id="WMJX01000013">
    <property type="protein sequence ID" value="MTG98032.1"/>
    <property type="molecule type" value="Genomic_DNA"/>
</dbReference>
<evidence type="ECO:0000313" key="2">
    <source>
        <dbReference type="Proteomes" id="UP000438760"/>
    </source>
</evidence>
<dbReference type="Proteomes" id="UP000438760">
    <property type="component" value="Unassembled WGS sequence"/>
</dbReference>
<evidence type="ECO:0000313" key="1">
    <source>
        <dbReference type="EMBL" id="MTG98032.1"/>
    </source>
</evidence>
<dbReference type="RefSeq" id="WP_155092068.1">
    <property type="nucleotide sequence ID" value="NZ_CP102754.1"/>
</dbReference>
<organism evidence="1 2">
    <name type="scientific">Myroides albus</name>
    <dbReference type="NCBI Taxonomy" id="2562892"/>
    <lineage>
        <taxon>Bacteria</taxon>
        <taxon>Pseudomonadati</taxon>
        <taxon>Bacteroidota</taxon>
        <taxon>Flavobacteriia</taxon>
        <taxon>Flavobacteriales</taxon>
        <taxon>Flavobacteriaceae</taxon>
        <taxon>Myroides</taxon>
    </lineage>
</organism>
<dbReference type="InterPro" id="IPR011856">
    <property type="entry name" value="tRNA_endonuc-like_dom_sf"/>
</dbReference>
<dbReference type="AlphaFoldDB" id="A0A6I3LPH4"/>
<name>A0A6I3LPH4_9FLAO</name>
<comment type="caution">
    <text evidence="1">The sequence shown here is derived from an EMBL/GenBank/DDBJ whole genome shotgun (WGS) entry which is preliminary data.</text>
</comment>
<dbReference type="GO" id="GO:0003676">
    <property type="term" value="F:nucleic acid binding"/>
    <property type="evidence" value="ECO:0007669"/>
    <property type="project" value="InterPro"/>
</dbReference>
<protein>
    <submittedName>
        <fullName evidence="1">DUF91 domain-containing protein</fullName>
    </submittedName>
</protein>
<sequence>MVQIKNLLSQISIIDRKNTETLATTGGLFNMFAICGVNHYENTHSAIIAELLNPKGSHGLKHKLLDTFIKSLDPYFSIPNFNSETAKVHREYSTPQGRIDIFIEDNNNNAIIIENKIHAEDQDRQLIRYDTYAKDTKQNYQILYLSLYGEDASEQSSAGVTYLPIAHGKEIIDWLEQCVTIASRFPIVRETIIQYINHLKQLTGQDMDSKNKEEIVAVLSKIENLKAAQAIAQNYAATFDYLAEKYVNPLMEEFAKENGLEYVYEESKEEYIRFYFTNTEWKGKFWIGFTFESKKYYYGIANNPKTHLMSIENRAIIHKKLEESNVTNRKTSEWWPFYAYNENLTLENWQTNIIESTTFVEDCKTKILTLLRAIGDIEI</sequence>
<dbReference type="Gene3D" id="3.40.1350.10">
    <property type="match status" value="1"/>
</dbReference>
<reference evidence="1 2" key="1">
    <citation type="submission" date="2019-11" db="EMBL/GenBank/DDBJ databases">
        <title>Genome of Strain BIT-d1.</title>
        <authorList>
            <person name="Yang Y."/>
        </authorList>
    </citation>
    <scope>NUCLEOTIDE SEQUENCE [LARGE SCALE GENOMIC DNA]</scope>
    <source>
        <strain evidence="1 2">BIT-d1</strain>
    </source>
</reference>
<gene>
    <name evidence="1" type="ORF">GJV76_07785</name>
</gene>
<accession>A0A6I3LPH4</accession>
<dbReference type="Pfam" id="PF14281">
    <property type="entry name" value="PDDEXK_4"/>
    <property type="match status" value="1"/>
</dbReference>
<keyword evidence="2" id="KW-1185">Reference proteome</keyword>
<dbReference type="InterPro" id="IPR029470">
    <property type="entry name" value="PDDEXK_4"/>
</dbReference>